<dbReference type="GO" id="GO:0020037">
    <property type="term" value="F:heme binding"/>
    <property type="evidence" value="ECO:0007669"/>
    <property type="project" value="InterPro"/>
</dbReference>
<reference evidence="10" key="1">
    <citation type="submission" date="2015-01" db="EMBL/GenBank/DDBJ databases">
        <authorList>
            <person name="Durling Mikael"/>
        </authorList>
    </citation>
    <scope>NUCLEOTIDE SEQUENCE</scope>
</reference>
<comment type="similarity">
    <text evidence="2 9">Belongs to the cytochrome P450 family.</text>
</comment>
<dbReference type="PROSITE" id="PS00086">
    <property type="entry name" value="CYTOCHROME_P450"/>
    <property type="match status" value="1"/>
</dbReference>
<evidence type="ECO:0000256" key="5">
    <source>
        <dbReference type="ARBA" id="ARBA00023002"/>
    </source>
</evidence>
<dbReference type="GO" id="GO:0004497">
    <property type="term" value="F:monooxygenase activity"/>
    <property type="evidence" value="ECO:0007669"/>
    <property type="project" value="UniProtKB-KW"/>
</dbReference>
<keyword evidence="3 8" id="KW-0349">Heme</keyword>
<dbReference type="PANTHER" id="PTHR24305">
    <property type="entry name" value="CYTOCHROME P450"/>
    <property type="match status" value="1"/>
</dbReference>
<dbReference type="InterPro" id="IPR017972">
    <property type="entry name" value="Cyt_P450_CS"/>
</dbReference>
<evidence type="ECO:0000256" key="8">
    <source>
        <dbReference type="PIRSR" id="PIRSR602403-1"/>
    </source>
</evidence>
<sequence length="274" mass="30703">MSSVARKINTNSHDSDFWNDGVGAMDLLGPVTHHLLSASRIYSVGSDVSGIQVLGEIVSLPSDGRGELLPYIEAVMRCEGSMDIHGAIDLTKALLWIDVIEGQGGGTVGSQDGQCRMSEHEIDIVNVQKLTYMPAGLDESLRLHPPSPIANLLEAPPFADNSCPMGIGVWHWAMFRNPQNFTLLESFIPERWLGDGRFLSDKKEALRPFSYGPRNCIGKNLAYVEMRVILARIIWEFDLVMAHDSQDWMNEEEVYLWMKGPLNFYLKPRNRVQS</sequence>
<dbReference type="InterPro" id="IPR050121">
    <property type="entry name" value="Cytochrome_P450_monoxygenase"/>
</dbReference>
<keyword evidence="6 8" id="KW-0408">Iron</keyword>
<dbReference type="InterPro" id="IPR002403">
    <property type="entry name" value="Cyt_P450_E_grp-IV"/>
</dbReference>
<accession>A0A0B7K5M3</accession>
<dbReference type="InterPro" id="IPR001128">
    <property type="entry name" value="Cyt_P450"/>
</dbReference>
<dbReference type="InterPro" id="IPR036396">
    <property type="entry name" value="Cyt_P450_sf"/>
</dbReference>
<dbReference type="Gene3D" id="1.10.630.10">
    <property type="entry name" value="Cytochrome P450"/>
    <property type="match status" value="1"/>
</dbReference>
<organism evidence="10">
    <name type="scientific">Bionectria ochroleuca</name>
    <name type="common">Gliocladium roseum</name>
    <dbReference type="NCBI Taxonomy" id="29856"/>
    <lineage>
        <taxon>Eukaryota</taxon>
        <taxon>Fungi</taxon>
        <taxon>Dikarya</taxon>
        <taxon>Ascomycota</taxon>
        <taxon>Pezizomycotina</taxon>
        <taxon>Sordariomycetes</taxon>
        <taxon>Hypocreomycetidae</taxon>
        <taxon>Hypocreales</taxon>
        <taxon>Bionectriaceae</taxon>
        <taxon>Clonostachys</taxon>
    </lineage>
</organism>
<name>A0A0B7K5M3_BIOOC</name>
<evidence type="ECO:0000256" key="7">
    <source>
        <dbReference type="ARBA" id="ARBA00023033"/>
    </source>
</evidence>
<dbReference type="GO" id="GO:0005506">
    <property type="term" value="F:iron ion binding"/>
    <property type="evidence" value="ECO:0007669"/>
    <property type="project" value="InterPro"/>
</dbReference>
<dbReference type="SUPFAM" id="SSF48264">
    <property type="entry name" value="Cytochrome P450"/>
    <property type="match status" value="1"/>
</dbReference>
<evidence type="ECO:0000256" key="1">
    <source>
        <dbReference type="ARBA" id="ARBA00001971"/>
    </source>
</evidence>
<evidence type="ECO:0000256" key="9">
    <source>
        <dbReference type="RuleBase" id="RU000461"/>
    </source>
</evidence>
<dbReference type="PRINTS" id="PR00465">
    <property type="entry name" value="EP450IV"/>
</dbReference>
<keyword evidence="4 8" id="KW-0479">Metal-binding</keyword>
<keyword evidence="5 9" id="KW-0560">Oxidoreductase</keyword>
<evidence type="ECO:0000313" key="10">
    <source>
        <dbReference type="EMBL" id="CEO50842.1"/>
    </source>
</evidence>
<dbReference type="AlphaFoldDB" id="A0A0B7K5M3"/>
<proteinExistence type="inferred from homology"/>
<comment type="cofactor">
    <cofactor evidence="1 8">
        <name>heme</name>
        <dbReference type="ChEBI" id="CHEBI:30413"/>
    </cofactor>
</comment>
<dbReference type="Pfam" id="PF00067">
    <property type="entry name" value="p450"/>
    <property type="match status" value="1"/>
</dbReference>
<gene>
    <name evidence="10" type="ORF">BN869_000006900_1</name>
</gene>
<dbReference type="GO" id="GO:0016705">
    <property type="term" value="F:oxidoreductase activity, acting on paired donors, with incorporation or reduction of molecular oxygen"/>
    <property type="evidence" value="ECO:0007669"/>
    <property type="project" value="InterPro"/>
</dbReference>
<keyword evidence="7 9" id="KW-0503">Monooxygenase</keyword>
<feature type="binding site" description="axial binding residue" evidence="8">
    <location>
        <position position="216"/>
    </location>
    <ligand>
        <name>heme</name>
        <dbReference type="ChEBI" id="CHEBI:30413"/>
    </ligand>
    <ligandPart>
        <name>Fe</name>
        <dbReference type="ChEBI" id="CHEBI:18248"/>
    </ligandPart>
</feature>
<protein>
    <submittedName>
        <fullName evidence="10">Uncharacterized protein</fullName>
    </submittedName>
</protein>
<dbReference type="PANTHER" id="PTHR24305:SF230">
    <property type="entry name" value="P450, PUTATIVE (EUROFUNG)-RELATED"/>
    <property type="match status" value="1"/>
</dbReference>
<evidence type="ECO:0000256" key="6">
    <source>
        <dbReference type="ARBA" id="ARBA00023004"/>
    </source>
</evidence>
<evidence type="ECO:0000256" key="4">
    <source>
        <dbReference type="ARBA" id="ARBA00022723"/>
    </source>
</evidence>
<dbReference type="EMBL" id="CDPU01000020">
    <property type="protein sequence ID" value="CEO50842.1"/>
    <property type="molecule type" value="Genomic_DNA"/>
</dbReference>
<evidence type="ECO:0000256" key="3">
    <source>
        <dbReference type="ARBA" id="ARBA00022617"/>
    </source>
</evidence>
<evidence type="ECO:0000256" key="2">
    <source>
        <dbReference type="ARBA" id="ARBA00010617"/>
    </source>
</evidence>
<dbReference type="PRINTS" id="PR00385">
    <property type="entry name" value="P450"/>
</dbReference>